<feature type="compositionally biased region" description="Acidic residues" evidence="3">
    <location>
        <begin position="446"/>
        <end position="463"/>
    </location>
</feature>
<dbReference type="SUPFAM" id="SSF50985">
    <property type="entry name" value="RCC1/BLIP-II"/>
    <property type="match status" value="1"/>
</dbReference>
<dbReference type="GO" id="GO:0005634">
    <property type="term" value="C:nucleus"/>
    <property type="evidence" value="ECO:0007669"/>
    <property type="project" value="TreeGrafter"/>
</dbReference>
<dbReference type="Pfam" id="PF00415">
    <property type="entry name" value="RCC1"/>
    <property type="match status" value="1"/>
</dbReference>
<dbReference type="EMBL" id="SEYY01004801">
    <property type="protein sequence ID" value="KAB7503617.1"/>
    <property type="molecule type" value="Genomic_DNA"/>
</dbReference>
<evidence type="ECO:0000259" key="5">
    <source>
        <dbReference type="Pfam" id="PF08005"/>
    </source>
</evidence>
<comment type="caution">
    <text evidence="6">The sequence shown here is derived from an EMBL/GenBank/DDBJ whole genome shotgun (WGS) entry which is preliminary data.</text>
</comment>
<dbReference type="Pfam" id="PF13540">
    <property type="entry name" value="RCC1_2"/>
    <property type="match status" value="1"/>
</dbReference>
<evidence type="ECO:0000256" key="1">
    <source>
        <dbReference type="ARBA" id="ARBA00022786"/>
    </source>
</evidence>
<proteinExistence type="predicted"/>
<evidence type="ECO:0000256" key="2">
    <source>
        <dbReference type="PROSITE-ProRule" id="PRU00235"/>
    </source>
</evidence>
<dbReference type="InterPro" id="IPR000408">
    <property type="entry name" value="Reg_chr_condens"/>
</dbReference>
<dbReference type="InterPro" id="IPR038648">
    <property type="entry name" value="PHR_sf"/>
</dbReference>
<keyword evidence="1" id="KW-0833">Ubl conjugation pathway</keyword>
<dbReference type="PROSITE" id="PS00626">
    <property type="entry name" value="RCC1_2"/>
    <property type="match status" value="2"/>
</dbReference>
<feature type="repeat" description="RCC1" evidence="2">
    <location>
        <begin position="584"/>
        <end position="628"/>
    </location>
</feature>
<evidence type="ECO:0000256" key="4">
    <source>
        <dbReference type="SAM" id="SignalP"/>
    </source>
</evidence>
<feature type="domain" description="PHR" evidence="5">
    <location>
        <begin position="891"/>
        <end position="988"/>
    </location>
</feature>
<reference evidence="6 7" key="1">
    <citation type="journal article" date="2019" name="PLoS Biol.">
        <title>Sex chromosomes control vertical transmission of feminizing Wolbachia symbionts in an isopod.</title>
        <authorList>
            <person name="Becking T."/>
            <person name="Chebbi M.A."/>
            <person name="Giraud I."/>
            <person name="Moumen B."/>
            <person name="Laverre T."/>
            <person name="Caubet Y."/>
            <person name="Peccoud J."/>
            <person name="Gilbert C."/>
            <person name="Cordaux R."/>
        </authorList>
    </citation>
    <scope>NUCLEOTIDE SEQUENCE [LARGE SCALE GENOMIC DNA]</scope>
    <source>
        <strain evidence="6">ANa2</strain>
        <tissue evidence="6">Whole body excluding digestive tract and cuticle</tissue>
    </source>
</reference>
<dbReference type="GO" id="GO:0005886">
    <property type="term" value="C:plasma membrane"/>
    <property type="evidence" value="ECO:0007669"/>
    <property type="project" value="TreeGrafter"/>
</dbReference>
<gene>
    <name evidence="6" type="primary">MYCBP2</name>
    <name evidence="6" type="ORF">Anas_04089</name>
</gene>
<dbReference type="GO" id="GO:0061630">
    <property type="term" value="F:ubiquitin protein ligase activity"/>
    <property type="evidence" value="ECO:0007669"/>
    <property type="project" value="TreeGrafter"/>
</dbReference>
<dbReference type="Gene3D" id="2.130.10.30">
    <property type="entry name" value="Regulator of chromosome condensation 1/beta-lactamase-inhibitor protein II"/>
    <property type="match status" value="2"/>
</dbReference>
<sequence length="2029" mass="220571">MEMFLHVHLLPWSVVACACLLSLVVARGETGKFLRATADILMTSRQLASQNIQMVSEVGDDKCSMACDGHYLYIHNRGGLYKIGSGFGGTTKGHIYLHRPDFHPGEIGWLGFVHDDLLFRPIEGNQEMMVIDRELLKVTEVSQCSEKGWDRGLAFSDGSCIGNIIPDKEDGFLIKTYNPQVKPMPLISEMAISLAEKCIQACGGAEYQETLTTGLDEELFTTVERVPRLGMKHGTSAVPSAVSVQHNTNADHQNRDAGGSAIPAPISGPSASVSHPTKWPELIITKGPRIVHLAVGHEGLHAILVSDEGSAYFVGTARRGEDGDGNKIRRQPKAVKPKKMLKMEGNFVVNAACNNGTTALVTRDGELYMFGKDTFSCDQTCGLVTDLKDVHISAVALGKAHVVALTNKGHVYSFGINNKGQCGRDFAPHTKESTSESASVSMAGAVDEDCDEDEGNESGDDGGEWTMCPSGRHRWSRDHCMVCTICHECTGYGASCVSSGRPNRSPAMPCGCGSGDSGCIECGCCRTCADEVGEGDADGIPLMQMQPIGLLPEVGNVGGNFFGGAGRVQDPLMPRVDQKPMDEGLSSDQEKDTSKIVAISPARVQLPTTSPVIQIACGLHHSIALCSNGDVYTWGSNNYGQLGTGDLIAYGCPKLVRLPPTLRITQVAAGSNHSVLLTSNGQIFTFGSYQKGQLGRGAPQYDAGESSSRGRAPWYSLPSPIPGIGPRMGKRATWIGASADTTFIKLDQSLINAYNFQSSAVVANANCIVLLPVNRKGKKKDDNWRCLVISRSDGGCKSFSSDTQADFTGQTVCSDPIYNVIWSFDAGSQEVKCYNIISAKAKRLPKPNIRDGLRDVLSSALSLPVLSDFQVSRAQVMVVAGAIPLFDLGVEGGDQEADGEILAETEEVPYECGARQKFPLLFDEPVPIQANRWYAAWARVSGPSSDCGSSGQSMITTEDQVIFYFKSSKKSNNGTDVNAGQIPQILYRILSSESNLQSKLVLPEETVPILSKGFYINITNDVFQSLLDLLNWSWTTLCSCIGEQVTKSSSGTGGQMVAKLDLQRLVYVCCSCLRLLRVYINEIYPNSGDPNFYGKMMAVVLEECHNTFVSSFHAFYPTGQLKWSCLCDLLLSRDEGCEESHASDRLLSAVLASLCSPTVKLRATCPILTDHEAELAQRPSPADNAALSTLQPGDLYRYPILVEHMTYKIQAGNGVGMMWTFREVLDRLLGNELPTSGRVLHATPCRFTRMSQSRTWSTGNGSPDAICFSVDRHGIMIAGVCVYGGVGTYDYEVELMDEKGVNNPGGDGAHALERWTVIEVIRGTFGPDDSVMDIVEIKFERPIPIKEGTKYAIRLTNRGGRTSNGDGGQVSVKGPDGTNFVFSACSLSVNGTNQIRGQIPQIFVFQNTKEIAEHQARKSALTMVGSILRAATELMIMGLGIGDEMAVEVLSSAPIITILLPLLLAHIKPVAISDPRSAVAVIGLIQEILPHVAALNNLSLATQRSAIAETLEDCHSTTSHHYAWVESDHPYKPATVSNQRVTFSSSVQWMTLEFDPQCGTAQPEDCLQVYIPSASPQTKEDNQSSELSVNKDVSAVVTPEPNIPPHWPVMGRLSGNKNWPQQTIILPGNELIFSLETASDYVKDEKANTYGFRVLIIGYEWPPSPSDALRHLEKELAFLGGLCASSLIKKSLVLPPIPGEDSEEDMTAVEEVSMQVYNAHPSLLSKGFALSHPPTIHQTLDGIIPFSCHSNERLFLRDFVSCNGGTSGGRLARWLQPDSYVDVRACEVEVTAVPVSTAEEGSKGKLRRFSQHVPDNMTFGGHPQPTLDVPYQVSIKDKMPMTNYCFEELRYVSPAIRRPTENMLVRSNSDGSYSCNWTPGSTGWYSLCIKIDGYQLEKFWAPDSVLHPSLQSEQLGIVHVNGTIAFVDEVHNSDGVWLRLSLESIRQYCSESHSEAWCLQYNQHLGKTLLVPLDQPKTILDQVITDTITRRGGQAHHSGRPTAGGRQEVPQNCVYTVIKCGASGHNIKE</sequence>
<dbReference type="Pfam" id="PF08005">
    <property type="entry name" value="PHR"/>
    <property type="match status" value="2"/>
</dbReference>
<name>A0A5N5TBI5_9CRUS</name>
<protein>
    <submittedName>
        <fullName evidence="6">E3 ubiquitin-protein ligase MYCBP2</fullName>
    </submittedName>
</protein>
<feature type="repeat" description="RCC1" evidence="2">
    <location>
        <begin position="629"/>
        <end position="680"/>
    </location>
</feature>
<evidence type="ECO:0000313" key="7">
    <source>
        <dbReference type="Proteomes" id="UP000326759"/>
    </source>
</evidence>
<dbReference type="InterPro" id="IPR009091">
    <property type="entry name" value="RCC1/BLIP-II"/>
</dbReference>
<dbReference type="PRINTS" id="PR00633">
    <property type="entry name" value="RCCNDNSATION"/>
</dbReference>
<dbReference type="GO" id="GO:0007411">
    <property type="term" value="P:axon guidance"/>
    <property type="evidence" value="ECO:0007669"/>
    <property type="project" value="TreeGrafter"/>
</dbReference>
<dbReference type="OrthoDB" id="6050183at2759"/>
<dbReference type="PANTHER" id="PTHR45943:SF1">
    <property type="entry name" value="E3 UBIQUITIN-PROTEIN LIGASE MYCBP2"/>
    <property type="match status" value="1"/>
</dbReference>
<evidence type="ECO:0000313" key="6">
    <source>
        <dbReference type="EMBL" id="KAB7503617.1"/>
    </source>
</evidence>
<feature type="domain" description="PHR" evidence="5">
    <location>
        <begin position="1245"/>
        <end position="1403"/>
    </location>
</feature>
<dbReference type="Proteomes" id="UP000326759">
    <property type="component" value="Unassembled WGS sequence"/>
</dbReference>
<dbReference type="GO" id="GO:0008582">
    <property type="term" value="P:regulation of synaptic assembly at neuromuscular junction"/>
    <property type="evidence" value="ECO:0007669"/>
    <property type="project" value="TreeGrafter"/>
</dbReference>
<dbReference type="PANTHER" id="PTHR45943">
    <property type="entry name" value="E3 UBIQUITIN-PROTEIN LIGASE MYCBP2"/>
    <property type="match status" value="1"/>
</dbReference>
<dbReference type="Gene3D" id="2.60.120.820">
    <property type="entry name" value="PHR domain"/>
    <property type="match status" value="2"/>
</dbReference>
<dbReference type="InterPro" id="IPR012983">
    <property type="entry name" value="PHR"/>
</dbReference>
<feature type="chain" id="PRO_5024333699" evidence="4">
    <location>
        <begin position="27"/>
        <end position="2029"/>
    </location>
</feature>
<dbReference type="PROSITE" id="PS50012">
    <property type="entry name" value="RCC1_3"/>
    <property type="match status" value="2"/>
</dbReference>
<feature type="region of interest" description="Disordered" evidence="3">
    <location>
        <begin position="428"/>
        <end position="463"/>
    </location>
</feature>
<feature type="signal peptide" evidence="4">
    <location>
        <begin position="1"/>
        <end position="26"/>
    </location>
</feature>
<keyword evidence="4" id="KW-0732">Signal</keyword>
<evidence type="ECO:0000256" key="3">
    <source>
        <dbReference type="SAM" id="MobiDB-lite"/>
    </source>
</evidence>
<organism evidence="6 7">
    <name type="scientific">Armadillidium nasatum</name>
    <dbReference type="NCBI Taxonomy" id="96803"/>
    <lineage>
        <taxon>Eukaryota</taxon>
        <taxon>Metazoa</taxon>
        <taxon>Ecdysozoa</taxon>
        <taxon>Arthropoda</taxon>
        <taxon>Crustacea</taxon>
        <taxon>Multicrustacea</taxon>
        <taxon>Malacostraca</taxon>
        <taxon>Eumalacostraca</taxon>
        <taxon>Peracarida</taxon>
        <taxon>Isopoda</taxon>
        <taxon>Oniscidea</taxon>
        <taxon>Crinocheta</taxon>
        <taxon>Armadillidiidae</taxon>
        <taxon>Armadillidium</taxon>
    </lineage>
</organism>
<accession>A0A5N5TBI5</accession>
<keyword evidence="7" id="KW-1185">Reference proteome</keyword>